<organism evidence="3">
    <name type="scientific">Rhipicephalus appendiculatus</name>
    <name type="common">Brown ear tick</name>
    <dbReference type="NCBI Taxonomy" id="34631"/>
    <lineage>
        <taxon>Eukaryota</taxon>
        <taxon>Metazoa</taxon>
        <taxon>Ecdysozoa</taxon>
        <taxon>Arthropoda</taxon>
        <taxon>Chelicerata</taxon>
        <taxon>Arachnida</taxon>
        <taxon>Acari</taxon>
        <taxon>Parasitiformes</taxon>
        <taxon>Ixodida</taxon>
        <taxon>Ixodoidea</taxon>
        <taxon>Ixodidae</taxon>
        <taxon>Rhipicephalinae</taxon>
        <taxon>Rhipicephalus</taxon>
        <taxon>Rhipicephalus</taxon>
    </lineage>
</organism>
<dbReference type="AlphaFoldDB" id="A0A131YES1"/>
<feature type="transmembrane region" description="Helical" evidence="2">
    <location>
        <begin position="277"/>
        <end position="298"/>
    </location>
</feature>
<accession>A0A131YES1</accession>
<proteinExistence type="predicted"/>
<feature type="compositionally biased region" description="Basic and acidic residues" evidence="1">
    <location>
        <begin position="31"/>
        <end position="44"/>
    </location>
</feature>
<evidence type="ECO:0000256" key="1">
    <source>
        <dbReference type="SAM" id="MobiDB-lite"/>
    </source>
</evidence>
<evidence type="ECO:0000313" key="3">
    <source>
        <dbReference type="EMBL" id="JAP76586.1"/>
    </source>
</evidence>
<dbReference type="EMBL" id="GEDV01011971">
    <property type="protein sequence ID" value="JAP76586.1"/>
    <property type="molecule type" value="Transcribed_RNA"/>
</dbReference>
<feature type="transmembrane region" description="Helical" evidence="2">
    <location>
        <begin position="131"/>
        <end position="149"/>
    </location>
</feature>
<sequence>MASSDHPPTEAVQPTADEKWVFLQRDGDAGKEQLLEEQDGDTRGQNEGTPTATEGQESTEDTEKFLWWLRSAWNDVSIRKALWDDRRRYVLVATLCVNTVMHVLVTLSSLAECGTLQARFIGLKHFTTATLSAAVFSMVTRFLSLTAAVKARPRMKLMCDFLSGDLVLANATILLAACFACTYEVRAGIMVLQQARREENFVWYLQLLADVARVQVLAVSVVLANSLVVLMGIDVRDTFRAHICHGRKRARLSAALHPGIRYAPYDQRSTLGRINDVILVATLGRILIILVLTIGAVVNTVRLVVRKLRGLLGRSSAAASAGI</sequence>
<evidence type="ECO:0008006" key="4">
    <source>
        <dbReference type="Google" id="ProtNLM"/>
    </source>
</evidence>
<feature type="transmembrane region" description="Helical" evidence="2">
    <location>
        <begin position="203"/>
        <end position="230"/>
    </location>
</feature>
<feature type="region of interest" description="Disordered" evidence="1">
    <location>
        <begin position="31"/>
        <end position="59"/>
    </location>
</feature>
<protein>
    <recommendedName>
        <fullName evidence="4">Transmembrane protein</fullName>
    </recommendedName>
</protein>
<keyword evidence="2" id="KW-1133">Transmembrane helix</keyword>
<feature type="transmembrane region" description="Helical" evidence="2">
    <location>
        <begin position="161"/>
        <end position="183"/>
    </location>
</feature>
<keyword evidence="2" id="KW-0812">Transmembrane</keyword>
<keyword evidence="2" id="KW-0472">Membrane</keyword>
<feature type="compositionally biased region" description="Polar residues" evidence="1">
    <location>
        <begin position="45"/>
        <end position="56"/>
    </location>
</feature>
<evidence type="ECO:0000256" key="2">
    <source>
        <dbReference type="SAM" id="Phobius"/>
    </source>
</evidence>
<name>A0A131YES1_RHIAP</name>
<reference evidence="3" key="1">
    <citation type="journal article" date="2016" name="Ticks Tick Borne Dis.">
        <title>De novo assembly and annotation of the salivary gland transcriptome of Rhipicephalus appendiculatus male and female ticks during blood feeding.</title>
        <authorList>
            <person name="de Castro M.H."/>
            <person name="de Klerk D."/>
            <person name="Pienaar R."/>
            <person name="Latif A.A."/>
            <person name="Rees D.J."/>
            <person name="Mans B.J."/>
        </authorList>
    </citation>
    <scope>NUCLEOTIDE SEQUENCE</scope>
    <source>
        <tissue evidence="3">Salivary glands</tissue>
    </source>
</reference>
<feature type="transmembrane region" description="Helical" evidence="2">
    <location>
        <begin position="89"/>
        <end position="111"/>
    </location>
</feature>